<feature type="region of interest" description="Disordered" evidence="1">
    <location>
        <begin position="77"/>
        <end position="269"/>
    </location>
</feature>
<keyword evidence="2" id="KW-0732">Signal</keyword>
<evidence type="ECO:0000313" key="3">
    <source>
        <dbReference type="EMBL" id="GMU09517.1"/>
    </source>
</evidence>
<comment type="caution">
    <text evidence="3">The sequence shown here is derived from an EMBL/GenBank/DDBJ whole genome shotgun (WGS) entry which is preliminary data.</text>
</comment>
<evidence type="ECO:0000313" key="4">
    <source>
        <dbReference type="Proteomes" id="UP001342631"/>
    </source>
</evidence>
<dbReference type="EMBL" id="BTTX01000006">
    <property type="protein sequence ID" value="GMU09517.1"/>
    <property type="molecule type" value="Genomic_DNA"/>
</dbReference>
<dbReference type="PRINTS" id="PR01217">
    <property type="entry name" value="PRICHEXTENSN"/>
</dbReference>
<feature type="signal peptide" evidence="2">
    <location>
        <begin position="1"/>
        <end position="20"/>
    </location>
</feature>
<evidence type="ECO:0000256" key="2">
    <source>
        <dbReference type="SAM" id="SignalP"/>
    </source>
</evidence>
<feature type="compositionally biased region" description="Basic and acidic residues" evidence="1">
    <location>
        <begin position="136"/>
        <end position="150"/>
    </location>
</feature>
<name>A0ABQ6R0A8_9BACT</name>
<dbReference type="RefSeq" id="WP_338280531.1">
    <property type="nucleotide sequence ID" value="NZ_BTTX01000006.1"/>
</dbReference>
<protein>
    <submittedName>
        <fullName evidence="3">Uncharacterized protein</fullName>
    </submittedName>
</protein>
<reference evidence="3 4" key="1">
    <citation type="journal article" date="2024" name="Arch. Microbiol.">
        <title>Corallococcus caeni sp. nov., a novel myxobacterium isolated from activated sludge.</title>
        <authorList>
            <person name="Tomita S."/>
            <person name="Nakai R."/>
            <person name="Kuroda K."/>
            <person name="Kurashita H."/>
            <person name="Hatamoto M."/>
            <person name="Yamaguchi T."/>
            <person name="Narihiro T."/>
        </authorList>
    </citation>
    <scope>NUCLEOTIDE SEQUENCE [LARGE SCALE GENOMIC DNA]</scope>
    <source>
        <strain evidence="3 4">NO1</strain>
    </source>
</reference>
<organism evidence="3 4">
    <name type="scientific">Corallococcus caeni</name>
    <dbReference type="NCBI Taxonomy" id="3082388"/>
    <lineage>
        <taxon>Bacteria</taxon>
        <taxon>Pseudomonadati</taxon>
        <taxon>Myxococcota</taxon>
        <taxon>Myxococcia</taxon>
        <taxon>Myxococcales</taxon>
        <taxon>Cystobacterineae</taxon>
        <taxon>Myxococcaceae</taxon>
        <taxon>Corallococcus</taxon>
    </lineage>
</organism>
<accession>A0ABQ6R0A8</accession>
<proteinExistence type="predicted"/>
<feature type="compositionally biased region" description="Basic and acidic residues" evidence="1">
    <location>
        <begin position="84"/>
        <end position="129"/>
    </location>
</feature>
<feature type="compositionally biased region" description="Pro residues" evidence="1">
    <location>
        <begin position="243"/>
        <end position="255"/>
    </location>
</feature>
<sequence length="269" mass="29679">MRLLSRLVVLSVLFGTPALAGPVPPGCEEDAATCKEDCTIEYGGNGAAIKKLTRCFEGCLQTRTQCARQFNAVNNRAPDAPEAAPERRGGKTEAAKLREIEEKDRRREEDPFGDEENKQPRARPVRDSYDDPPEPPPERKGYRASDEKPAKPPPRQQATVPARATEPARQPPPPPSPAVAPEPEPRRSEAPDIEAFSEPPPREDPPPRKPEPKPVVAEPARPSRTEDEDLPPPPRPVRKEPPPRIAEPPRPTVPPEPKKDISDWDPNGD</sequence>
<keyword evidence="4" id="KW-1185">Reference proteome</keyword>
<feature type="compositionally biased region" description="Pro residues" evidence="1">
    <location>
        <begin position="169"/>
        <end position="182"/>
    </location>
</feature>
<evidence type="ECO:0000256" key="1">
    <source>
        <dbReference type="SAM" id="MobiDB-lite"/>
    </source>
</evidence>
<feature type="chain" id="PRO_5047443348" evidence="2">
    <location>
        <begin position="21"/>
        <end position="269"/>
    </location>
</feature>
<feature type="compositionally biased region" description="Basic and acidic residues" evidence="1">
    <location>
        <begin position="200"/>
        <end position="212"/>
    </location>
</feature>
<dbReference type="Proteomes" id="UP001342631">
    <property type="component" value="Unassembled WGS sequence"/>
</dbReference>
<gene>
    <name evidence="3" type="ORF">ASNO1_57710</name>
</gene>